<keyword evidence="2" id="KW-0004">4Fe-4S</keyword>
<dbReference type="SUPFAM" id="SSF54862">
    <property type="entry name" value="4Fe-4S ferredoxins"/>
    <property type="match status" value="1"/>
</dbReference>
<dbReference type="Pfam" id="PF13247">
    <property type="entry name" value="Fer4_11"/>
    <property type="match status" value="1"/>
</dbReference>
<dbReference type="Gene3D" id="3.30.70.20">
    <property type="match status" value="2"/>
</dbReference>
<dbReference type="PANTHER" id="PTHR43177:SF5">
    <property type="entry name" value="ANAEROBIC DIMETHYL SULFOXIDE REDUCTASE CHAIN B-RELATED"/>
    <property type="match status" value="1"/>
</dbReference>
<proteinExistence type="predicted"/>
<dbReference type="PROSITE" id="PS51379">
    <property type="entry name" value="4FE4S_FER_2"/>
    <property type="match status" value="1"/>
</dbReference>
<keyword evidence="7" id="KW-0411">Iron-sulfur</keyword>
<gene>
    <name evidence="9" type="ORF">S03H2_53810</name>
</gene>
<evidence type="ECO:0000256" key="6">
    <source>
        <dbReference type="ARBA" id="ARBA00023004"/>
    </source>
</evidence>
<keyword evidence="3" id="KW-0479">Metal-binding</keyword>
<dbReference type="EMBL" id="BARU01034265">
    <property type="protein sequence ID" value="GAH62505.1"/>
    <property type="molecule type" value="Genomic_DNA"/>
</dbReference>
<dbReference type="PANTHER" id="PTHR43177">
    <property type="entry name" value="PROTEIN NRFC"/>
    <property type="match status" value="1"/>
</dbReference>
<dbReference type="InterPro" id="IPR050954">
    <property type="entry name" value="ET_IronSulfur_Cluster-Binding"/>
</dbReference>
<evidence type="ECO:0000256" key="7">
    <source>
        <dbReference type="ARBA" id="ARBA00023014"/>
    </source>
</evidence>
<evidence type="ECO:0000256" key="2">
    <source>
        <dbReference type="ARBA" id="ARBA00022485"/>
    </source>
</evidence>
<evidence type="ECO:0000259" key="8">
    <source>
        <dbReference type="PROSITE" id="PS51379"/>
    </source>
</evidence>
<reference evidence="9" key="1">
    <citation type="journal article" date="2014" name="Front. Microbiol.">
        <title>High frequency of phylogenetically diverse reductive dehalogenase-homologous genes in deep subseafloor sedimentary metagenomes.</title>
        <authorList>
            <person name="Kawai M."/>
            <person name="Futagami T."/>
            <person name="Toyoda A."/>
            <person name="Takaki Y."/>
            <person name="Nishi S."/>
            <person name="Hori S."/>
            <person name="Arai W."/>
            <person name="Tsubouchi T."/>
            <person name="Morono Y."/>
            <person name="Uchiyama I."/>
            <person name="Ito T."/>
            <person name="Fujiyama A."/>
            <person name="Inagaki F."/>
            <person name="Takami H."/>
        </authorList>
    </citation>
    <scope>NUCLEOTIDE SEQUENCE</scope>
    <source>
        <strain evidence="9">Expedition CK06-06</strain>
    </source>
</reference>
<evidence type="ECO:0000313" key="9">
    <source>
        <dbReference type="EMBL" id="GAH62505.1"/>
    </source>
</evidence>
<keyword evidence="5" id="KW-0249">Electron transport</keyword>
<dbReference type="InterPro" id="IPR017900">
    <property type="entry name" value="4Fe4S_Fe_S_CS"/>
</dbReference>
<evidence type="ECO:0000256" key="1">
    <source>
        <dbReference type="ARBA" id="ARBA00022448"/>
    </source>
</evidence>
<organism evidence="9">
    <name type="scientific">marine sediment metagenome</name>
    <dbReference type="NCBI Taxonomy" id="412755"/>
    <lineage>
        <taxon>unclassified sequences</taxon>
        <taxon>metagenomes</taxon>
        <taxon>ecological metagenomes</taxon>
    </lineage>
</organism>
<name>X1HZN7_9ZZZZ</name>
<keyword evidence="4" id="KW-0677">Repeat</keyword>
<keyword evidence="6" id="KW-0408">Iron</keyword>
<evidence type="ECO:0000256" key="3">
    <source>
        <dbReference type="ARBA" id="ARBA00022723"/>
    </source>
</evidence>
<evidence type="ECO:0000256" key="5">
    <source>
        <dbReference type="ARBA" id="ARBA00022982"/>
    </source>
</evidence>
<evidence type="ECO:0000256" key="4">
    <source>
        <dbReference type="ARBA" id="ARBA00022737"/>
    </source>
</evidence>
<dbReference type="AlphaFoldDB" id="X1HZN7"/>
<dbReference type="GO" id="GO:0046872">
    <property type="term" value="F:metal ion binding"/>
    <property type="evidence" value="ECO:0007669"/>
    <property type="project" value="UniProtKB-KW"/>
</dbReference>
<keyword evidence="1" id="KW-0813">Transport</keyword>
<dbReference type="PROSITE" id="PS00198">
    <property type="entry name" value="4FE4S_FER_1"/>
    <property type="match status" value="1"/>
</dbReference>
<accession>X1HZN7</accession>
<protein>
    <recommendedName>
        <fullName evidence="8">4Fe-4S ferredoxin-type domain-containing protein</fullName>
    </recommendedName>
</protein>
<dbReference type="GO" id="GO:0051539">
    <property type="term" value="F:4 iron, 4 sulfur cluster binding"/>
    <property type="evidence" value="ECO:0007669"/>
    <property type="project" value="UniProtKB-KW"/>
</dbReference>
<sequence length="114" mass="12032">MQCEDAPCVTVCPTGALYRKSPDEPVLIDKNLCIGCKSCVLACPIGAISLDTEGKAVQKCDMCIERLEKGELPVCVASCPTGATQLTTLDEVAAKARKMGASLLVEASKVKQEE</sequence>
<dbReference type="InterPro" id="IPR017896">
    <property type="entry name" value="4Fe4S_Fe-S-bd"/>
</dbReference>
<feature type="domain" description="4Fe-4S ferredoxin-type" evidence="8">
    <location>
        <begin position="24"/>
        <end position="53"/>
    </location>
</feature>
<comment type="caution">
    <text evidence="9">The sequence shown here is derived from an EMBL/GenBank/DDBJ whole genome shotgun (WGS) entry which is preliminary data.</text>
</comment>